<sequence length="286" mass="33076">MGPLTTKSQLLLLVGEEGVSDNCCFLTQRRQPFLREEHLPSFLSSKAMEWWWLGVLVASAVQAERELLNICMDAKHHKKKPGPENELHEQCSPWKENACCTANMSWEVHMDMSSVYNFNFRHCGVMTPSCRMNFIQEACLYECSPNLGPWIQKVSSSWQKERVLNVPLCWEDCEEWWEDCRTSYTCKSDWNKGWTWRSGKNHCPPRALCRPFPHYFPSPADLCEKIWSNTYKATKERRGSGRCIQMWFDPAQGNPNVAVARLYASHAISQQFPCIVFLASLLLLAL</sequence>
<dbReference type="CTD" id="390243"/>
<keyword evidence="5" id="KW-1185">Reference proteome</keyword>
<gene>
    <name evidence="6" type="primary">IZUMO1R</name>
</gene>
<evidence type="ECO:0000256" key="2">
    <source>
        <dbReference type="ARBA" id="ARBA00022729"/>
    </source>
</evidence>
<dbReference type="GO" id="GO:0035036">
    <property type="term" value="P:sperm-egg recognition"/>
    <property type="evidence" value="ECO:0007669"/>
    <property type="project" value="TreeGrafter"/>
</dbReference>
<protein>
    <submittedName>
        <fullName evidence="6">Sperm-egg fusion protein Juno</fullName>
    </submittedName>
</protein>
<dbReference type="InParanoid" id="A0A6P5LD50"/>
<evidence type="ECO:0000259" key="4">
    <source>
        <dbReference type="Pfam" id="PF03024"/>
    </source>
</evidence>
<evidence type="ECO:0000256" key="3">
    <source>
        <dbReference type="ARBA" id="ARBA00023157"/>
    </source>
</evidence>
<dbReference type="GO" id="GO:0007155">
    <property type="term" value="P:cell adhesion"/>
    <property type="evidence" value="ECO:0007669"/>
    <property type="project" value="TreeGrafter"/>
</dbReference>
<dbReference type="InterPro" id="IPR004269">
    <property type="entry name" value="Folate_rcpt"/>
</dbReference>
<dbReference type="AlphaFoldDB" id="A0A6P5LD50"/>
<dbReference type="GO" id="GO:0009897">
    <property type="term" value="C:external side of plasma membrane"/>
    <property type="evidence" value="ECO:0007669"/>
    <property type="project" value="TreeGrafter"/>
</dbReference>
<dbReference type="GeneID" id="110218052"/>
<dbReference type="PANTHER" id="PTHR10517:SF14">
    <property type="entry name" value="FOLATE RECEPTOR 1-RELATED"/>
    <property type="match status" value="1"/>
</dbReference>
<evidence type="ECO:0000313" key="5">
    <source>
        <dbReference type="Proteomes" id="UP000515140"/>
    </source>
</evidence>
<dbReference type="Pfam" id="PF03024">
    <property type="entry name" value="Folate_rec"/>
    <property type="match status" value="1"/>
</dbReference>
<dbReference type="PANTHER" id="PTHR10517">
    <property type="entry name" value="FOLATE RECEPTOR"/>
    <property type="match status" value="1"/>
</dbReference>
<comment type="similarity">
    <text evidence="1">Belongs to the folate receptor family.</text>
</comment>
<dbReference type="RefSeq" id="XP_020856270.1">
    <property type="nucleotide sequence ID" value="XM_021000611.1"/>
</dbReference>
<keyword evidence="2" id="KW-0732">Signal</keyword>
<dbReference type="FunCoup" id="A0A6P5LD50">
    <property type="interactions" value="3"/>
</dbReference>
<organism evidence="5 6">
    <name type="scientific">Phascolarctos cinereus</name>
    <name type="common">Koala</name>
    <dbReference type="NCBI Taxonomy" id="38626"/>
    <lineage>
        <taxon>Eukaryota</taxon>
        <taxon>Metazoa</taxon>
        <taxon>Chordata</taxon>
        <taxon>Craniata</taxon>
        <taxon>Vertebrata</taxon>
        <taxon>Euteleostomi</taxon>
        <taxon>Mammalia</taxon>
        <taxon>Metatheria</taxon>
        <taxon>Diprotodontia</taxon>
        <taxon>Phascolarctidae</taxon>
        <taxon>Phascolarctos</taxon>
    </lineage>
</organism>
<dbReference type="GO" id="GO:0038023">
    <property type="term" value="F:signaling receptor activity"/>
    <property type="evidence" value="ECO:0007669"/>
    <property type="project" value="TreeGrafter"/>
</dbReference>
<dbReference type="Proteomes" id="UP000515140">
    <property type="component" value="Unplaced"/>
</dbReference>
<dbReference type="GO" id="GO:0007342">
    <property type="term" value="P:fusion of sperm to egg plasma membrane involved in single fertilization"/>
    <property type="evidence" value="ECO:0007669"/>
    <property type="project" value="TreeGrafter"/>
</dbReference>
<feature type="domain" description="Folate receptor-like" evidence="4">
    <location>
        <begin position="70"/>
        <end position="245"/>
    </location>
</feature>
<proteinExistence type="inferred from homology"/>
<reference evidence="6" key="1">
    <citation type="submission" date="2025-08" db="UniProtKB">
        <authorList>
            <consortium name="RefSeq"/>
        </authorList>
    </citation>
    <scope>IDENTIFICATION</scope>
    <source>
        <tissue evidence="6">Spleen</tissue>
    </source>
</reference>
<dbReference type="SMR" id="A0A6P5LD50"/>
<dbReference type="KEGG" id="pcw:110218052"/>
<name>A0A6P5LD50_PHACI</name>
<dbReference type="InterPro" id="IPR018143">
    <property type="entry name" value="Folate_rcpt-like"/>
</dbReference>
<accession>A0A6P5LD50</accession>
<evidence type="ECO:0000256" key="1">
    <source>
        <dbReference type="ARBA" id="ARBA00007932"/>
    </source>
</evidence>
<evidence type="ECO:0000313" key="6">
    <source>
        <dbReference type="RefSeq" id="XP_020856270.1"/>
    </source>
</evidence>
<keyword evidence="3" id="KW-1015">Disulfide bond</keyword>